<protein>
    <submittedName>
        <fullName evidence="3">Glycosyltransferase</fullName>
        <ecNumber evidence="3">2.4.-.-</ecNumber>
    </submittedName>
</protein>
<feature type="domain" description="Glycosyl transferase family 1" evidence="1">
    <location>
        <begin position="185"/>
        <end position="336"/>
    </location>
</feature>
<comment type="caution">
    <text evidence="3">The sequence shown here is derived from an EMBL/GenBank/DDBJ whole genome shotgun (WGS) entry which is preliminary data.</text>
</comment>
<keyword evidence="3" id="KW-0808">Transferase</keyword>
<dbReference type="SUPFAM" id="SSF53756">
    <property type="entry name" value="UDP-Glycosyltransferase/glycogen phosphorylase"/>
    <property type="match status" value="1"/>
</dbReference>
<gene>
    <name evidence="3" type="ORF">ACFPOG_00740</name>
</gene>
<name>A0ABW0K068_9BACL</name>
<dbReference type="PANTHER" id="PTHR12526:SF630">
    <property type="entry name" value="GLYCOSYLTRANSFERASE"/>
    <property type="match status" value="1"/>
</dbReference>
<dbReference type="EMBL" id="JBHSMJ010000004">
    <property type="protein sequence ID" value="MFC5446778.1"/>
    <property type="molecule type" value="Genomic_DNA"/>
</dbReference>
<keyword evidence="4" id="KW-1185">Reference proteome</keyword>
<organism evidence="3 4">
    <name type="scientific">Paenibacillus aestuarii</name>
    <dbReference type="NCBI Taxonomy" id="516965"/>
    <lineage>
        <taxon>Bacteria</taxon>
        <taxon>Bacillati</taxon>
        <taxon>Bacillota</taxon>
        <taxon>Bacilli</taxon>
        <taxon>Bacillales</taxon>
        <taxon>Paenibacillaceae</taxon>
        <taxon>Paenibacillus</taxon>
    </lineage>
</organism>
<dbReference type="Gene3D" id="3.40.50.2000">
    <property type="entry name" value="Glycogen Phosphorylase B"/>
    <property type="match status" value="2"/>
</dbReference>
<dbReference type="InterPro" id="IPR001296">
    <property type="entry name" value="Glyco_trans_1"/>
</dbReference>
<dbReference type="Pfam" id="PF00534">
    <property type="entry name" value="Glycos_transf_1"/>
    <property type="match status" value="1"/>
</dbReference>
<dbReference type="GO" id="GO:0016757">
    <property type="term" value="F:glycosyltransferase activity"/>
    <property type="evidence" value="ECO:0007669"/>
    <property type="project" value="UniProtKB-KW"/>
</dbReference>
<proteinExistence type="predicted"/>
<reference evidence="4" key="1">
    <citation type="journal article" date="2019" name="Int. J. Syst. Evol. Microbiol.">
        <title>The Global Catalogue of Microorganisms (GCM) 10K type strain sequencing project: providing services to taxonomists for standard genome sequencing and annotation.</title>
        <authorList>
            <consortium name="The Broad Institute Genomics Platform"/>
            <consortium name="The Broad Institute Genome Sequencing Center for Infectious Disease"/>
            <person name="Wu L."/>
            <person name="Ma J."/>
        </authorList>
    </citation>
    <scope>NUCLEOTIDE SEQUENCE [LARGE SCALE GENOMIC DNA]</scope>
    <source>
        <strain evidence="4">KACC 11904</strain>
    </source>
</reference>
<evidence type="ECO:0000259" key="2">
    <source>
        <dbReference type="Pfam" id="PF13439"/>
    </source>
</evidence>
<dbReference type="InterPro" id="IPR028098">
    <property type="entry name" value="Glyco_trans_4-like_N"/>
</dbReference>
<evidence type="ECO:0000259" key="1">
    <source>
        <dbReference type="Pfam" id="PF00534"/>
    </source>
</evidence>
<evidence type="ECO:0000313" key="4">
    <source>
        <dbReference type="Proteomes" id="UP001596044"/>
    </source>
</evidence>
<dbReference type="RefSeq" id="WP_270880524.1">
    <property type="nucleotide sequence ID" value="NZ_JAQFVF010000033.1"/>
</dbReference>
<dbReference type="PANTHER" id="PTHR12526">
    <property type="entry name" value="GLYCOSYLTRANSFERASE"/>
    <property type="match status" value="1"/>
</dbReference>
<feature type="domain" description="Glycosyltransferase subfamily 4-like N-terminal" evidence="2">
    <location>
        <begin position="12"/>
        <end position="169"/>
    </location>
</feature>
<dbReference type="Pfam" id="PF13439">
    <property type="entry name" value="Glyco_transf_4"/>
    <property type="match status" value="1"/>
</dbReference>
<keyword evidence="3" id="KW-0328">Glycosyltransferase</keyword>
<dbReference type="EC" id="2.4.-.-" evidence="3"/>
<evidence type="ECO:0000313" key="3">
    <source>
        <dbReference type="EMBL" id="MFC5446778.1"/>
    </source>
</evidence>
<dbReference type="Proteomes" id="UP001596044">
    <property type="component" value="Unassembled WGS sequence"/>
</dbReference>
<sequence>MKIVFVVNCISGGASNVIQMLATQYQRLGNQVDLLLYDGIDVPSRYDLSGINIIELPQLMPKGVMKSYKRIFYQINSVNTYLKKARPDLIISFLDNINTITCFASWNLNIPIIVSERNNTLALKPAFPWNNLRRIAYKRANMVVVQCSIFADFYNGYFKNKTHVIPNPIVNPKIKRVAQNRSGIHLVAAGRLADQKNFNWLINSFARIIKRIPEAFLTIYGRGEKENELQSLIDELGLSQYVTLAGYTTDVHDKLAQADIYVMTSVQEGFPNSLCEAMAVGLPVVALNCHDGLQEIVIDGQNGYLIEMNDQEAFVDKIIELSQDKELRTKIGKQAELVTQKYSEEKVIDLWNEAINKVLKVR</sequence>
<accession>A0ABW0K068</accession>